<dbReference type="Proteomes" id="UP000664167">
    <property type="component" value="Unassembled WGS sequence"/>
</dbReference>
<keyword evidence="2" id="KW-1185">Reference proteome</keyword>
<evidence type="ECO:0000313" key="1">
    <source>
        <dbReference type="EMBL" id="MBO0510663.1"/>
    </source>
</evidence>
<comment type="caution">
    <text evidence="1">The sequence shown here is derived from an EMBL/GenBank/DDBJ whole genome shotgun (WGS) entry which is preliminary data.</text>
</comment>
<protein>
    <submittedName>
        <fullName evidence="1">Uncharacterized protein</fullName>
    </submittedName>
</protein>
<proteinExistence type="predicted"/>
<gene>
    <name evidence="1" type="ORF">J0695_02385</name>
</gene>
<evidence type="ECO:0000313" key="2">
    <source>
        <dbReference type="Proteomes" id="UP000664167"/>
    </source>
</evidence>
<dbReference type="EMBL" id="JAFLRJ010000017">
    <property type="protein sequence ID" value="MBO0510663.1"/>
    <property type="molecule type" value="Genomic_DNA"/>
</dbReference>
<sequence length="167" mass="18281">MATKHAGSLTAVEDWLVRAHPDPSRAQTEWWLQDIAMIPTGRRFDALRIPAPLVHAAARGNDRFQVTAFLSEFFDRAGIIHDGYMTGVSYYALIPPGTAAAWQSTEAVCLEPGTWLGIPRTNCLEPPGPYWVLPPRFAGDLCAPHTVSALLAAGRALLPREPLLEEP</sequence>
<dbReference type="RefSeq" id="WP_206959661.1">
    <property type="nucleotide sequence ID" value="NZ_BAAAJJ010000002.1"/>
</dbReference>
<organism evidence="1 2">
    <name type="scientific">Streptomyces beijiangensis</name>
    <dbReference type="NCBI Taxonomy" id="163361"/>
    <lineage>
        <taxon>Bacteria</taxon>
        <taxon>Bacillati</taxon>
        <taxon>Actinomycetota</taxon>
        <taxon>Actinomycetes</taxon>
        <taxon>Kitasatosporales</taxon>
        <taxon>Streptomycetaceae</taxon>
        <taxon>Streptomyces</taxon>
    </lineage>
</organism>
<accession>A0A939JDV2</accession>
<name>A0A939JDV2_9ACTN</name>
<reference evidence="1" key="1">
    <citation type="submission" date="2021-03" db="EMBL/GenBank/DDBJ databases">
        <title>Streptomyces poriferae sp. nov., a novel marine sponge-derived Actinobacteria species with anti-MRSA activity.</title>
        <authorList>
            <person name="Sandoval-Powers M."/>
            <person name="Kralova S."/>
            <person name="Nguyen G.-S."/>
            <person name="Fawwal D."/>
            <person name="Degnes K."/>
            <person name="Klinkenberg G."/>
            <person name="Sletta H."/>
            <person name="Wentzel A."/>
            <person name="Liles M.R."/>
        </authorList>
    </citation>
    <scope>NUCLEOTIDE SEQUENCE</scope>
    <source>
        <strain evidence="1">DSM 41794</strain>
    </source>
</reference>
<dbReference type="AlphaFoldDB" id="A0A939JDV2"/>